<organism evidence="3 4">
    <name type="scientific">Polyangium fumosum</name>
    <dbReference type="NCBI Taxonomy" id="889272"/>
    <lineage>
        <taxon>Bacteria</taxon>
        <taxon>Pseudomonadati</taxon>
        <taxon>Myxococcota</taxon>
        <taxon>Polyangia</taxon>
        <taxon>Polyangiales</taxon>
        <taxon>Polyangiaceae</taxon>
        <taxon>Polyangium</taxon>
    </lineage>
</organism>
<dbReference type="PANTHER" id="PTHR40252">
    <property type="entry name" value="BLR0328 PROTEIN"/>
    <property type="match status" value="1"/>
</dbReference>
<sequence>MRAATVSIVHTDALTAGREVAEELTFELGGPPETVLLFVSSQHDPVQVLAGLRGRLPAGVVVAGCSSFAEINTDEGLTSSVTAMGLRGIECAAFKVDSLLPDSRRAGHALAEKVRGFGPSLLVTFPDGIHGSPAAYVRGLQDVLGATFPIVGGVSAEHLAFERTSQICNREVLTGGAVALAIRGTRAIATAAKSGFRPLGAVRTVTRVEGKNLILELDGKPALRIYKDFLGHAFRDQQMIGIEFPLLVILDFEGSYMDSDERVNVVRVVRKLDEEKGGLLLSSEIAVGMKIRLTCSTRDDLLLAAAQAAEEVHRKMPSPSLALVFGCAGRKLILGTRYQEEIRRAFSALAPGVPKVGFYTYGELCPVRDITLCHDETFTVVLLGA</sequence>
<dbReference type="PANTHER" id="PTHR40252:SF2">
    <property type="entry name" value="BLR0328 PROTEIN"/>
    <property type="match status" value="1"/>
</dbReference>
<feature type="domain" description="FIST C-domain" evidence="2">
    <location>
        <begin position="222"/>
        <end position="367"/>
    </location>
</feature>
<dbReference type="InterPro" id="IPR013702">
    <property type="entry name" value="FIST_domain_N"/>
</dbReference>
<reference evidence="3 4" key="1">
    <citation type="submission" date="2019-04" db="EMBL/GenBank/DDBJ databases">
        <authorList>
            <person name="Li Y."/>
            <person name="Wang J."/>
        </authorList>
    </citation>
    <scope>NUCLEOTIDE SEQUENCE [LARGE SCALE GENOMIC DNA]</scope>
    <source>
        <strain evidence="3 4">DSM 14668</strain>
    </source>
</reference>
<evidence type="ECO:0008006" key="5">
    <source>
        <dbReference type="Google" id="ProtNLM"/>
    </source>
</evidence>
<gene>
    <name evidence="3" type="ORF">E8A74_32230</name>
</gene>
<evidence type="ECO:0000313" key="4">
    <source>
        <dbReference type="Proteomes" id="UP000309215"/>
    </source>
</evidence>
<evidence type="ECO:0000313" key="3">
    <source>
        <dbReference type="EMBL" id="TKD01036.1"/>
    </source>
</evidence>
<dbReference type="Pfam" id="PF08495">
    <property type="entry name" value="FIST"/>
    <property type="match status" value="1"/>
</dbReference>
<protein>
    <recommendedName>
        <fullName evidence="5">Histidine kinase</fullName>
    </recommendedName>
</protein>
<dbReference type="Proteomes" id="UP000309215">
    <property type="component" value="Unassembled WGS sequence"/>
</dbReference>
<name>A0A4U1J1V5_9BACT</name>
<comment type="caution">
    <text evidence="3">The sequence shown here is derived from an EMBL/GenBank/DDBJ whole genome shotgun (WGS) entry which is preliminary data.</text>
</comment>
<dbReference type="SMART" id="SM00897">
    <property type="entry name" value="FIST"/>
    <property type="match status" value="1"/>
</dbReference>
<proteinExistence type="predicted"/>
<dbReference type="SMART" id="SM01204">
    <property type="entry name" value="FIST_C"/>
    <property type="match status" value="1"/>
</dbReference>
<evidence type="ECO:0000259" key="2">
    <source>
        <dbReference type="SMART" id="SM01204"/>
    </source>
</evidence>
<evidence type="ECO:0000259" key="1">
    <source>
        <dbReference type="SMART" id="SM00897"/>
    </source>
</evidence>
<dbReference type="InterPro" id="IPR019494">
    <property type="entry name" value="FIST_C"/>
</dbReference>
<keyword evidence="4" id="KW-1185">Reference proteome</keyword>
<dbReference type="EMBL" id="SSMQ01000042">
    <property type="protein sequence ID" value="TKD01036.1"/>
    <property type="molecule type" value="Genomic_DNA"/>
</dbReference>
<dbReference type="OrthoDB" id="343514at2"/>
<dbReference type="AlphaFoldDB" id="A0A4U1J1V5"/>
<accession>A0A4U1J1V5</accession>
<feature type="domain" description="FIST" evidence="1">
    <location>
        <begin position="31"/>
        <end position="221"/>
    </location>
</feature>
<dbReference type="Pfam" id="PF10442">
    <property type="entry name" value="FIST_C"/>
    <property type="match status" value="1"/>
</dbReference>